<dbReference type="KEGG" id="vrm:44547418_01060"/>
<gene>
    <name evidence="1" type="ORF">SAMEA44547418_01060</name>
</gene>
<name>A0A239Z727_9FIRM</name>
<dbReference type="Proteomes" id="UP000214973">
    <property type="component" value="Chromosome 1"/>
</dbReference>
<accession>A0A239Z727</accession>
<evidence type="ECO:0000313" key="2">
    <source>
        <dbReference type="Proteomes" id="UP000214973"/>
    </source>
</evidence>
<protein>
    <submittedName>
        <fullName evidence="1">Uncharacterized protein</fullName>
    </submittedName>
</protein>
<keyword evidence="2" id="KW-1185">Reference proteome</keyword>
<organism evidence="1 2">
    <name type="scientific">Veillonella rodentium</name>
    <dbReference type="NCBI Taxonomy" id="248315"/>
    <lineage>
        <taxon>Bacteria</taxon>
        <taxon>Bacillati</taxon>
        <taxon>Bacillota</taxon>
        <taxon>Negativicutes</taxon>
        <taxon>Veillonellales</taxon>
        <taxon>Veillonellaceae</taxon>
        <taxon>Veillonella</taxon>
    </lineage>
</organism>
<dbReference type="SUPFAM" id="SSF63829">
    <property type="entry name" value="Calcium-dependent phosphotriesterase"/>
    <property type="match status" value="1"/>
</dbReference>
<sequence>MDQAILDYINTLIMMPTVERRVLEVQTPMSLKLLATVPLNEGVNQCQGFCYNSKKDVFVLACINEESTKQIIYELDPSNFNVVNRYEYKDKNNLGHMNTLTYNPKTNKLYTTNAIVNGYMVTPINADTLQVESPIKLSDKVFNLAYDTELNQFVSILPLTNTYRTINYYDARFKRLRSARINAQHSNLNNNGAYAHNGSTIFTTLSSFVFVNKGGDVQSIMPYTSGMEVEDMDYRKGIMYVAVNYKGKVQIYGVPKLPFDTRA</sequence>
<dbReference type="RefSeq" id="WP_095066013.1">
    <property type="nucleotide sequence ID" value="NZ_LT906470.1"/>
</dbReference>
<dbReference type="EMBL" id="LT906470">
    <property type="protein sequence ID" value="SNV66516.1"/>
    <property type="molecule type" value="Genomic_DNA"/>
</dbReference>
<reference evidence="1 2" key="1">
    <citation type="submission" date="2017-06" db="EMBL/GenBank/DDBJ databases">
        <authorList>
            <consortium name="Pathogen Informatics"/>
        </authorList>
    </citation>
    <scope>NUCLEOTIDE SEQUENCE [LARGE SCALE GENOMIC DNA]</scope>
    <source>
        <strain evidence="1 2">NCTC12018</strain>
    </source>
</reference>
<dbReference type="AlphaFoldDB" id="A0A239Z727"/>
<evidence type="ECO:0000313" key="1">
    <source>
        <dbReference type="EMBL" id="SNV66516.1"/>
    </source>
</evidence>
<proteinExistence type="predicted"/>